<sequence>MIYIFGSPMSDFARFLTHCCDGVVRRQAETFANEFYYEYLKEFGSNEKVLYIIEQLKKAYNYCFLSQAFYAITVVQLLLRGIPEKAENDEIKNAFHDFTEKKLFIFSKTRGNYFMEK</sequence>
<dbReference type="AlphaFoldDB" id="A0A914Q7Z0"/>
<evidence type="ECO:0000313" key="1">
    <source>
        <dbReference type="Proteomes" id="UP000887578"/>
    </source>
</evidence>
<evidence type="ECO:0000313" key="2">
    <source>
        <dbReference type="WBParaSite" id="PDA_v2.g25150.t1"/>
    </source>
</evidence>
<name>A0A914Q7Z0_9BILA</name>
<dbReference type="WBParaSite" id="PDA_v2.g25150.t1">
    <property type="protein sequence ID" value="PDA_v2.g25150.t1"/>
    <property type="gene ID" value="PDA_v2.g25150"/>
</dbReference>
<organism evidence="1 2">
    <name type="scientific">Panagrolaimus davidi</name>
    <dbReference type="NCBI Taxonomy" id="227884"/>
    <lineage>
        <taxon>Eukaryota</taxon>
        <taxon>Metazoa</taxon>
        <taxon>Ecdysozoa</taxon>
        <taxon>Nematoda</taxon>
        <taxon>Chromadorea</taxon>
        <taxon>Rhabditida</taxon>
        <taxon>Tylenchina</taxon>
        <taxon>Panagrolaimomorpha</taxon>
        <taxon>Panagrolaimoidea</taxon>
        <taxon>Panagrolaimidae</taxon>
        <taxon>Panagrolaimus</taxon>
    </lineage>
</organism>
<dbReference type="InterPro" id="IPR012877">
    <property type="entry name" value="Dhs-27"/>
</dbReference>
<keyword evidence="1" id="KW-1185">Reference proteome</keyword>
<reference evidence="2" key="1">
    <citation type="submission" date="2022-11" db="UniProtKB">
        <authorList>
            <consortium name="WormBaseParasite"/>
        </authorList>
    </citation>
    <scope>IDENTIFICATION</scope>
</reference>
<dbReference type="Proteomes" id="UP000887578">
    <property type="component" value="Unplaced"/>
</dbReference>
<proteinExistence type="predicted"/>
<protein>
    <submittedName>
        <fullName evidence="2">Uncharacterized protein</fullName>
    </submittedName>
</protein>
<accession>A0A914Q7Z0</accession>
<dbReference type="Pfam" id="PF07914">
    <property type="entry name" value="DUF1679"/>
    <property type="match status" value="1"/>
</dbReference>